<dbReference type="InterPro" id="IPR013783">
    <property type="entry name" value="Ig-like_fold"/>
</dbReference>
<dbReference type="KEGG" id="pke:DLD99_22450"/>
<dbReference type="SUPFAM" id="SSF49373">
    <property type="entry name" value="Invasin/intimin cell-adhesion fragments"/>
    <property type="match status" value="1"/>
</dbReference>
<proteinExistence type="predicted"/>
<name>A0A345RV01_9PSED</name>
<evidence type="ECO:0000313" key="3">
    <source>
        <dbReference type="Proteomes" id="UP000253720"/>
    </source>
</evidence>
<dbReference type="InterPro" id="IPR018003">
    <property type="entry name" value="Insecticidal_toxin/plasmid_vir"/>
</dbReference>
<reference evidence="2 3" key="1">
    <citation type="submission" date="2018-05" db="EMBL/GenBank/DDBJ databases">
        <title>Complete genome sequence of Pseudomonas kribbensis 46-2(T).</title>
        <authorList>
            <person name="Jeong H."/>
            <person name="Lee S.-G."/>
            <person name="Rha E."/>
            <person name="Kim H."/>
        </authorList>
    </citation>
    <scope>NUCLEOTIDE SEQUENCE [LARGE SCALE GENOMIC DNA]</scope>
    <source>
        <strain evidence="2 3">46-2</strain>
    </source>
</reference>
<dbReference type="InterPro" id="IPR008964">
    <property type="entry name" value="Invasin/intimin_cell_adhesion"/>
</dbReference>
<evidence type="ECO:0000313" key="2">
    <source>
        <dbReference type="EMBL" id="AXI63117.1"/>
    </source>
</evidence>
<dbReference type="AlphaFoldDB" id="A0A345RV01"/>
<protein>
    <submittedName>
        <fullName evidence="2">Virulence plasmid 28 protein</fullName>
    </submittedName>
</protein>
<accession>A0A345RV01</accession>
<dbReference type="Proteomes" id="UP000253720">
    <property type="component" value="Chromosome"/>
</dbReference>
<keyword evidence="3" id="KW-1185">Reference proteome</keyword>
<sequence length="1212" mass="133456">MAKTRLRPAAELYEQLFATHTRRKKYSALHSYLTQGGSIFPLVENGIDGLVKDYRMSREDAQAFLRQASSMAIYIRRLFIEHTLTYTEQQKPGKALKKPASNAVNSLVDGPTFEKLFTPNFIGSCPPSALENLWGPVAYLVELFQWISKRIEPVGEIAPKYLLHERRSDLKELVVDANAVFQPLSAVEIINNALEAFIKKHGTLTDLVEALLTARYPNDLPWFQHWSTLDGVAEHLGMSVGNFAFTVDLLSPYFLQPKAWDANASRALAHSSRLGPYQRTLLTEPRVAHAVRKAFFDENYGCEGVDGYKTLNEVPTFGEQTGLNPTGIEALLSIKASAPRRSVNVKFAGDPPEGPESNRFGSVYINAGASPPVGITEGSDGLQKLTIVPESSASSSDFERFDRLNRKIRLDKWFGLRSFEVDSLLVAAVRAEEQGGLAPDKWWITDNVVHALGLFQLLRENYGCTAMDFAAFIHEMSVYGVGDELSLFDQVFNADGDYRQPLVLDGASFPAIPAVGSSDLTVNQLCNGLQIDWLTYGYLALAIVNAQGVGDNLQRTPAMVTAFYRLVKLARLMSITPIELVLMLTLLGDNDKWLSGLAGVPQIHGQSGETRDVLNIIYAVHDCVSWCKDRQLPVGSMLQMVAQPQVSGTPSEAQLQLFDKVISLLPAARLTNSGLLVDEVPPAPAGDWLDFLRSVADHNGLVRPLGDSEAEYLREARARLNQAVLDGLPAMADEVRASIVEKMLGVLLRAREAQASVVKEALAVFTGLGSERVMGVLAWADTTVFLLLREITAHVGTSGQDGRRERAGDNPLLGRLANVQRLAEVVTQLRLSAAVMREYLDYGYRAWLGQSDKYQFSMSTLYDLTVLGRAFEMSDQSEEELLHYLRTVDQLPANIAGDSLWLAQEAGYILLARFFQWSVAQVRECVHHIDPSDKKILKTLRQLDLLMRIRALAEHSGMDAQTIFRLGDLPANIDKTAYATAAELALLSQSETRVLDRQPPGETEQLIVRTCTVDNSTVVANKPGAKAIYTVTLKDAEGSPLKGVPVFWQATLGTIETLKTDENGVLKAEFIPGKVLGSETPTYWLNLFQPFDAPKIQVVPDPDTLFFPGPLASTIPLGSVPAGAEVQLFAELRDRYQNRGPDQLVNWFARAVSGDGTKPIVIRPAADVSTDQQGLTKVFVHAPEGGTFVFEVRCQSSNENLLFGPITFLPPV</sequence>
<dbReference type="EMBL" id="CP029608">
    <property type="protein sequence ID" value="AXI63117.1"/>
    <property type="molecule type" value="Genomic_DNA"/>
</dbReference>
<dbReference type="RefSeq" id="WP_114885108.1">
    <property type="nucleotide sequence ID" value="NZ_CP029608.1"/>
</dbReference>
<keyword evidence="1" id="KW-0843">Virulence</keyword>
<evidence type="ECO:0000256" key="1">
    <source>
        <dbReference type="ARBA" id="ARBA00023026"/>
    </source>
</evidence>
<dbReference type="Pfam" id="PF03538">
    <property type="entry name" value="VRP1"/>
    <property type="match status" value="1"/>
</dbReference>
<gene>
    <name evidence="2" type="ORF">DLD99_22450</name>
</gene>
<dbReference type="Gene3D" id="2.60.40.10">
    <property type="entry name" value="Immunoglobulins"/>
    <property type="match status" value="1"/>
</dbReference>
<organism evidence="2 3">
    <name type="scientific">Pseudomonas kribbensis</name>
    <dbReference type="NCBI Taxonomy" id="1628086"/>
    <lineage>
        <taxon>Bacteria</taxon>
        <taxon>Pseudomonadati</taxon>
        <taxon>Pseudomonadota</taxon>
        <taxon>Gammaproteobacteria</taxon>
        <taxon>Pseudomonadales</taxon>
        <taxon>Pseudomonadaceae</taxon>
        <taxon>Pseudomonas</taxon>
    </lineage>
</organism>